<dbReference type="Proteomes" id="UP000596660">
    <property type="component" value="Unplaced"/>
</dbReference>
<comment type="similarity">
    <text evidence="2">Belongs to the enoyl-CoA hydratase/isomerase family.</text>
</comment>
<sequence>MASASLANEFVKGNIQANGVAVITLDRPKALNAMTPEMDNKFKSFLDEWEEDPRVKCVLVESSSPRSFCAGGDVKYLTGTQKLSTQIEVFTAEYTLICKISEYKKPYISLMNGITMGMGIGLSCHGHFRVVTERTVFAMPENSIGMLPDVGFSYIAANSPGDGSVGAYLGLTGKRISNPADALYVGLGTHYVPSSNLGSLKESLLTSTFSEDPYQDVAELLSKYSIQPHTESQLKLLLPYIASTFNANKSVSDIFEELKMHQQNSDTRVAGWAKEALEGLGKGAPFSLCLTHKYYAKIASAVKSNDVHLSNVSGVMKLEYRVILRVSLRKDAAEGVRAILVDNDQNPKWNPSSVQEVDMQEVEALFEPFEPSIPELMFKSSKWNSLTAKL</sequence>
<dbReference type="GeneID" id="110729092"/>
<organism evidence="4 5">
    <name type="scientific">Chenopodium quinoa</name>
    <name type="common">Quinoa</name>
    <dbReference type="NCBI Taxonomy" id="63459"/>
    <lineage>
        <taxon>Eukaryota</taxon>
        <taxon>Viridiplantae</taxon>
        <taxon>Streptophyta</taxon>
        <taxon>Embryophyta</taxon>
        <taxon>Tracheophyta</taxon>
        <taxon>Spermatophyta</taxon>
        <taxon>Magnoliopsida</taxon>
        <taxon>eudicotyledons</taxon>
        <taxon>Gunneridae</taxon>
        <taxon>Pentapetalae</taxon>
        <taxon>Caryophyllales</taxon>
        <taxon>Chenopodiaceae</taxon>
        <taxon>Chenopodioideae</taxon>
        <taxon>Atripliceae</taxon>
        <taxon>Chenopodium</taxon>
    </lineage>
</organism>
<name>A0A803MQ62_CHEQI</name>
<dbReference type="EnsemblPlants" id="AUR62033413-RA">
    <property type="protein sequence ID" value="AUR62033413-RA:cds"/>
    <property type="gene ID" value="AUR62033413"/>
</dbReference>
<reference evidence="4" key="1">
    <citation type="journal article" date="2017" name="Nature">
        <title>The genome of Chenopodium quinoa.</title>
        <authorList>
            <person name="Jarvis D.E."/>
            <person name="Ho Y.S."/>
            <person name="Lightfoot D.J."/>
            <person name="Schmoeckel S.M."/>
            <person name="Li B."/>
            <person name="Borm T.J.A."/>
            <person name="Ohyanagi H."/>
            <person name="Mineta K."/>
            <person name="Michell C.T."/>
            <person name="Saber N."/>
            <person name="Kharbatia N.M."/>
            <person name="Rupper R.R."/>
            <person name="Sharp A.R."/>
            <person name="Dally N."/>
            <person name="Boughton B.A."/>
            <person name="Woo Y.H."/>
            <person name="Gao G."/>
            <person name="Schijlen E.G.W.M."/>
            <person name="Guo X."/>
            <person name="Momin A.A."/>
            <person name="Negrao S."/>
            <person name="Al-Babili S."/>
            <person name="Gehring C."/>
            <person name="Roessner U."/>
            <person name="Jung C."/>
            <person name="Murphy K."/>
            <person name="Arold S.T."/>
            <person name="Gojobori T."/>
            <person name="van der Linden C.G."/>
            <person name="van Loo E.N."/>
            <person name="Jellen E.N."/>
            <person name="Maughan P.J."/>
            <person name="Tester M."/>
        </authorList>
    </citation>
    <scope>NUCLEOTIDE SEQUENCE [LARGE SCALE GENOMIC DNA]</scope>
    <source>
        <strain evidence="4">cv. PI 614886</strain>
    </source>
</reference>
<dbReference type="KEGG" id="cqi:110729092"/>
<dbReference type="EC" id="3.1.2.4" evidence="2"/>
<keyword evidence="5" id="KW-1185">Reference proteome</keyword>
<evidence type="ECO:0000256" key="1">
    <source>
        <dbReference type="ARBA" id="ARBA00022801"/>
    </source>
</evidence>
<dbReference type="PANTHER" id="PTHR43176:SF5">
    <property type="entry name" value="3-HYDROXYISOBUTYRYL-COA HYDROLASE-LIKE PROTEIN 4, MITOCHONDRIAL"/>
    <property type="match status" value="1"/>
</dbReference>
<dbReference type="CDD" id="cd06558">
    <property type="entry name" value="crotonase-like"/>
    <property type="match status" value="1"/>
</dbReference>
<dbReference type="NCBIfam" id="NF004127">
    <property type="entry name" value="PRK05617.1"/>
    <property type="match status" value="1"/>
</dbReference>
<reference evidence="4" key="2">
    <citation type="submission" date="2021-03" db="UniProtKB">
        <authorList>
            <consortium name="EnsemblPlants"/>
        </authorList>
    </citation>
    <scope>IDENTIFICATION</scope>
</reference>
<evidence type="ECO:0000259" key="3">
    <source>
        <dbReference type="Pfam" id="PF16113"/>
    </source>
</evidence>
<protein>
    <recommendedName>
        <fullName evidence="2">3-hydroxyisobutyryl-CoA hydrolase</fullName>
        <shortName evidence="2">HIB-CoA hydrolase</shortName>
        <shortName evidence="2">HIBYL-CoA-H</shortName>
        <ecNumber evidence="2">3.1.2.4</ecNumber>
    </recommendedName>
    <alternativeName>
        <fullName evidence="2">3-hydroxyisobutyryl-coenzyme A hydrolase</fullName>
    </alternativeName>
</protein>
<dbReference type="InterPro" id="IPR029045">
    <property type="entry name" value="ClpP/crotonase-like_dom_sf"/>
</dbReference>
<dbReference type="InterPro" id="IPR045004">
    <property type="entry name" value="ECH_dom"/>
</dbReference>
<proteinExistence type="inferred from homology"/>
<dbReference type="GO" id="GO:0003860">
    <property type="term" value="F:3-hydroxyisobutyryl-CoA hydrolase activity"/>
    <property type="evidence" value="ECO:0007669"/>
    <property type="project" value="UniProtKB-UniRule"/>
</dbReference>
<comment type="pathway">
    <text evidence="2">Amino-acid degradation; L-valine degradation.</text>
</comment>
<gene>
    <name evidence="4" type="primary">LOC110729092</name>
</gene>
<comment type="function">
    <text evidence="2">Hydrolyzes 3-hydroxyisobutyryl-CoA (HIBYL-CoA), a saline catabolite. Has high activity toward isobutyryl-CoA. Could be an isobutyryl-CoA dehydrogenase that functions in valine catabolism.</text>
</comment>
<dbReference type="Gramene" id="AUR62033413-RA">
    <property type="protein sequence ID" value="AUR62033413-RA:cds"/>
    <property type="gene ID" value="AUR62033413"/>
</dbReference>
<feature type="domain" description="Enoyl-CoA hydratase/isomerase" evidence="3">
    <location>
        <begin position="21"/>
        <end position="366"/>
    </location>
</feature>
<comment type="catalytic activity">
    <reaction evidence="2">
        <text>3-hydroxy-2-methylpropanoyl-CoA + H2O = 3-hydroxy-2-methylpropanoate + CoA + H(+)</text>
        <dbReference type="Rhea" id="RHEA:20888"/>
        <dbReference type="ChEBI" id="CHEBI:11805"/>
        <dbReference type="ChEBI" id="CHEBI:15377"/>
        <dbReference type="ChEBI" id="CHEBI:15378"/>
        <dbReference type="ChEBI" id="CHEBI:57287"/>
        <dbReference type="ChEBI" id="CHEBI:57340"/>
        <dbReference type="EC" id="3.1.2.4"/>
    </reaction>
</comment>
<dbReference type="OrthoDB" id="16820at2759"/>
<dbReference type="SUPFAM" id="SSF52096">
    <property type="entry name" value="ClpP/crotonase"/>
    <property type="match status" value="1"/>
</dbReference>
<dbReference type="GO" id="GO:0005829">
    <property type="term" value="C:cytosol"/>
    <property type="evidence" value="ECO:0007669"/>
    <property type="project" value="TreeGrafter"/>
</dbReference>
<evidence type="ECO:0000313" key="4">
    <source>
        <dbReference type="EnsemblPlants" id="AUR62033413-RA:cds"/>
    </source>
</evidence>
<keyword evidence="1 2" id="KW-0378">Hydrolase</keyword>
<dbReference type="AlphaFoldDB" id="A0A803MQ62"/>
<evidence type="ECO:0000313" key="5">
    <source>
        <dbReference type="Proteomes" id="UP000596660"/>
    </source>
</evidence>
<dbReference type="InterPro" id="IPR032259">
    <property type="entry name" value="HIBYL-CoA-H"/>
</dbReference>
<dbReference type="Pfam" id="PF16113">
    <property type="entry name" value="ECH_2"/>
    <property type="match status" value="1"/>
</dbReference>
<accession>A0A803MQ62</accession>
<evidence type="ECO:0000256" key="2">
    <source>
        <dbReference type="RuleBase" id="RU369070"/>
    </source>
</evidence>
<dbReference type="Gene3D" id="3.90.226.10">
    <property type="entry name" value="2-enoyl-CoA Hydratase, Chain A, domain 1"/>
    <property type="match status" value="1"/>
</dbReference>
<dbReference type="GO" id="GO:0006574">
    <property type="term" value="P:L-valine catabolic process"/>
    <property type="evidence" value="ECO:0007669"/>
    <property type="project" value="UniProtKB-UniRule"/>
</dbReference>
<dbReference type="RefSeq" id="XP_021764484.1">
    <property type="nucleotide sequence ID" value="XM_021908792.1"/>
</dbReference>
<dbReference type="PANTHER" id="PTHR43176">
    <property type="entry name" value="3-HYDROXYISOBUTYRYL-COA HYDROLASE-RELATED"/>
    <property type="match status" value="1"/>
</dbReference>